<keyword evidence="6 8" id="KW-0472">Membrane</keyword>
<feature type="transmembrane region" description="Helical" evidence="8">
    <location>
        <begin position="311"/>
        <end position="331"/>
    </location>
</feature>
<evidence type="ECO:0000256" key="4">
    <source>
        <dbReference type="ARBA" id="ARBA00022821"/>
    </source>
</evidence>
<dbReference type="InterPro" id="IPR004326">
    <property type="entry name" value="Mlo"/>
</dbReference>
<comment type="caution">
    <text evidence="10">The sequence shown here is derived from an EMBL/GenBank/DDBJ whole genome shotgun (WGS) entry which is preliminary data.</text>
</comment>
<evidence type="ECO:0000256" key="9">
    <source>
        <dbReference type="SAM" id="SignalP"/>
    </source>
</evidence>
<dbReference type="GO" id="GO:0006952">
    <property type="term" value="P:defense response"/>
    <property type="evidence" value="ECO:0007669"/>
    <property type="project" value="UniProtKB-KW"/>
</dbReference>
<proteinExistence type="inferred from homology"/>
<feature type="transmembrane region" description="Helical" evidence="8">
    <location>
        <begin position="454"/>
        <end position="477"/>
    </location>
</feature>
<feature type="chain" id="PRO_5041671467" description="MLO-like protein" evidence="9">
    <location>
        <begin position="21"/>
        <end position="715"/>
    </location>
</feature>
<accession>A0AA88WIG1</accession>
<dbReference type="GO" id="GO:0016020">
    <property type="term" value="C:membrane"/>
    <property type="evidence" value="ECO:0007669"/>
    <property type="project" value="UniProtKB-SubCell"/>
</dbReference>
<dbReference type="AlphaFoldDB" id="A0AA88WIG1"/>
<evidence type="ECO:0000256" key="1">
    <source>
        <dbReference type="ARBA" id="ARBA00004141"/>
    </source>
</evidence>
<keyword evidence="5 8" id="KW-1133">Transmembrane helix</keyword>
<organism evidence="10 11">
    <name type="scientific">Escallonia herrerae</name>
    <dbReference type="NCBI Taxonomy" id="1293975"/>
    <lineage>
        <taxon>Eukaryota</taxon>
        <taxon>Viridiplantae</taxon>
        <taxon>Streptophyta</taxon>
        <taxon>Embryophyta</taxon>
        <taxon>Tracheophyta</taxon>
        <taxon>Spermatophyta</taxon>
        <taxon>Magnoliopsida</taxon>
        <taxon>eudicotyledons</taxon>
        <taxon>Gunneridae</taxon>
        <taxon>Pentapetalae</taxon>
        <taxon>asterids</taxon>
        <taxon>campanulids</taxon>
        <taxon>Escalloniales</taxon>
        <taxon>Escalloniaceae</taxon>
        <taxon>Escallonia</taxon>
    </lineage>
</organism>
<dbReference type="EMBL" id="JAVXUP010000424">
    <property type="protein sequence ID" value="KAK3028227.1"/>
    <property type="molecule type" value="Genomic_DNA"/>
</dbReference>
<evidence type="ECO:0000313" key="11">
    <source>
        <dbReference type="Proteomes" id="UP001188597"/>
    </source>
</evidence>
<feature type="transmembrane region" description="Helical" evidence="8">
    <location>
        <begin position="343"/>
        <end position="364"/>
    </location>
</feature>
<gene>
    <name evidence="10" type="ORF">RJ639_037561</name>
</gene>
<protein>
    <recommendedName>
        <fullName evidence="12">MLO-like protein</fullName>
    </recommendedName>
</protein>
<keyword evidence="11" id="KW-1185">Reference proteome</keyword>
<keyword evidence="3 8" id="KW-0812">Transmembrane</keyword>
<feature type="transmembrane region" description="Helical" evidence="8">
    <location>
        <begin position="370"/>
        <end position="389"/>
    </location>
</feature>
<keyword evidence="7" id="KW-0568">Pathogenesis-related protein</keyword>
<evidence type="ECO:0000256" key="7">
    <source>
        <dbReference type="ARBA" id="ARBA00023265"/>
    </source>
</evidence>
<sequence>MPTICGVPVTLLLDLPVLQSLHFLKKVFKTSSEKCGERRYNGGVDKGGEVFVRDANMVGCNSHYGHGLRVSLGSTVHIPWLKKTRRKALFASLEKIKEGHCLSRADALPVMPEKLLCCDLVISHEIDIYGTELMLLGLISLLLGQWARVISQICVDSSLFSTKFFICSEEDYGMVDAFSITKLFSLNETDIPPKGISNPSSHQCGEGREPFVSYQGLEQLHRFLFVLGMTHVLYSCIAVGLAMSKVHFLFTAGENGKTKQAYCLMGIYKVHNMSGAKYLWTELKQRSVLAGQDPKGLKSYHCPYHATQQPMAVVTLALATKSALFFCSLYVNSEPFQMAHVSATKIINCHFLIIFTITSFGAWKMNFMEWWALGMLSNFRRWTVNILLLERLDKRMNVYCLDAFIKVSCAVFKTQICLNERKLQLNHASILQLATLGLCHNMHLHKHSCSRVKFALFAGLNIYFWLSFIPAILVMLVGTKLQHVVSVLALEIVEPRGPSTATQVKPRDDLFWFGKPDILLRLIQFISFQNAFEMATFIWSLVRGDPLGIQAAIMFHEEPCNDHHSVNLWMGSRCKKALIAESVRDSLHSWCKRVKEKSRRDALHSITTRSTCSLGSTIDEGDEVITIASGTLSPCSSNGSLNRLDENMVSTDHLENATNETFHQSQHEVSFRISECSANPISNGPSQPMMTGAEDNAVERDGEKVETLMDLFRKT</sequence>
<evidence type="ECO:0000256" key="2">
    <source>
        <dbReference type="ARBA" id="ARBA00006574"/>
    </source>
</evidence>
<evidence type="ECO:0000256" key="8">
    <source>
        <dbReference type="SAM" id="Phobius"/>
    </source>
</evidence>
<dbReference type="PANTHER" id="PTHR31942:SF9">
    <property type="entry name" value="MLO-LIKE PROTEIN 4"/>
    <property type="match status" value="1"/>
</dbReference>
<evidence type="ECO:0000256" key="5">
    <source>
        <dbReference type="ARBA" id="ARBA00022989"/>
    </source>
</evidence>
<comment type="similarity">
    <text evidence="2">Belongs to the MLO family.</text>
</comment>
<feature type="signal peptide" evidence="9">
    <location>
        <begin position="1"/>
        <end position="20"/>
    </location>
</feature>
<evidence type="ECO:0000256" key="6">
    <source>
        <dbReference type="ARBA" id="ARBA00023136"/>
    </source>
</evidence>
<dbReference type="PANTHER" id="PTHR31942">
    <property type="entry name" value="MLO-LIKE PROTEIN 1"/>
    <property type="match status" value="1"/>
</dbReference>
<keyword evidence="9" id="KW-0732">Signal</keyword>
<keyword evidence="4" id="KW-0611">Plant defense</keyword>
<evidence type="ECO:0000313" key="10">
    <source>
        <dbReference type="EMBL" id="KAK3028227.1"/>
    </source>
</evidence>
<dbReference type="Pfam" id="PF03094">
    <property type="entry name" value="Mlo"/>
    <property type="match status" value="2"/>
</dbReference>
<evidence type="ECO:0000256" key="3">
    <source>
        <dbReference type="ARBA" id="ARBA00022692"/>
    </source>
</evidence>
<dbReference type="Proteomes" id="UP001188597">
    <property type="component" value="Unassembled WGS sequence"/>
</dbReference>
<comment type="subcellular location">
    <subcellularLocation>
        <location evidence="1">Membrane</location>
        <topology evidence="1">Multi-pass membrane protein</topology>
    </subcellularLocation>
</comment>
<feature type="transmembrane region" description="Helical" evidence="8">
    <location>
        <begin position="223"/>
        <end position="243"/>
    </location>
</feature>
<evidence type="ECO:0008006" key="12">
    <source>
        <dbReference type="Google" id="ProtNLM"/>
    </source>
</evidence>
<reference evidence="10" key="1">
    <citation type="submission" date="2022-12" db="EMBL/GenBank/DDBJ databases">
        <title>Draft genome assemblies for two species of Escallonia (Escalloniales).</title>
        <authorList>
            <person name="Chanderbali A."/>
            <person name="Dervinis C."/>
            <person name="Anghel I."/>
            <person name="Soltis D."/>
            <person name="Soltis P."/>
            <person name="Zapata F."/>
        </authorList>
    </citation>
    <scope>NUCLEOTIDE SEQUENCE</scope>
    <source>
        <strain evidence="10">UCBG64.0493</strain>
        <tissue evidence="10">Leaf</tissue>
    </source>
</reference>
<name>A0AA88WIG1_9ASTE</name>